<protein>
    <submittedName>
        <fullName evidence="2">Uncharacterized protein</fullName>
    </submittedName>
</protein>
<accession>A0ABQ8GS06</accession>
<gene>
    <name evidence="2" type="ORF">B0J12DRAFT_648001</name>
</gene>
<dbReference type="Proteomes" id="UP000774617">
    <property type="component" value="Unassembled WGS sequence"/>
</dbReference>
<feature type="region of interest" description="Disordered" evidence="1">
    <location>
        <begin position="94"/>
        <end position="119"/>
    </location>
</feature>
<sequence>MSPIAAIKEVSASNNSSSSVIMVPHAPPITPDRVRKRAKPSPTTPPSASYTIPTASNYVSPYPRMNLANMTPPTTPASKTFVFPCPPASEAANYPAAPVTSASPARASPPEHDASLESPASKSLEEQWYAYYAKLLNRYWKRIREEAMELGILPDDCRKVIHPEMISSTNISDPVVALCHYLISAHTYILDTYETSPHLPQCYPVAAWAYPELALLDRSSAAESSSCHTAANHPNQQQHQQLPTSTSTRIILRFWLKDPGPAIRKKRAVRGRKACNELQWDYGCVVPPVPDYWWGLRGVCLEGRAGAGVPQGL</sequence>
<reference evidence="2 3" key="1">
    <citation type="journal article" date="2021" name="Nat. Commun.">
        <title>Genetic determinants of endophytism in the Arabidopsis root mycobiome.</title>
        <authorList>
            <person name="Mesny F."/>
            <person name="Miyauchi S."/>
            <person name="Thiergart T."/>
            <person name="Pickel B."/>
            <person name="Atanasova L."/>
            <person name="Karlsson M."/>
            <person name="Huettel B."/>
            <person name="Barry K.W."/>
            <person name="Haridas S."/>
            <person name="Chen C."/>
            <person name="Bauer D."/>
            <person name="Andreopoulos W."/>
            <person name="Pangilinan J."/>
            <person name="LaButti K."/>
            <person name="Riley R."/>
            <person name="Lipzen A."/>
            <person name="Clum A."/>
            <person name="Drula E."/>
            <person name="Henrissat B."/>
            <person name="Kohler A."/>
            <person name="Grigoriev I.V."/>
            <person name="Martin F.M."/>
            <person name="Hacquard S."/>
        </authorList>
    </citation>
    <scope>NUCLEOTIDE SEQUENCE [LARGE SCALE GENOMIC DNA]</scope>
    <source>
        <strain evidence="2 3">MPI-SDFR-AT-0080</strain>
    </source>
</reference>
<evidence type="ECO:0000313" key="3">
    <source>
        <dbReference type="Proteomes" id="UP000774617"/>
    </source>
</evidence>
<comment type="caution">
    <text evidence="2">The sequence shown here is derived from an EMBL/GenBank/DDBJ whole genome shotgun (WGS) entry which is preliminary data.</text>
</comment>
<feature type="region of interest" description="Disordered" evidence="1">
    <location>
        <begin position="1"/>
        <end position="52"/>
    </location>
</feature>
<feature type="non-terminal residue" evidence="2">
    <location>
        <position position="1"/>
    </location>
</feature>
<evidence type="ECO:0000256" key="1">
    <source>
        <dbReference type="SAM" id="MobiDB-lite"/>
    </source>
</evidence>
<keyword evidence="3" id="KW-1185">Reference proteome</keyword>
<name>A0ABQ8GS06_9PEZI</name>
<organism evidence="2 3">
    <name type="scientific">Macrophomina phaseolina</name>
    <dbReference type="NCBI Taxonomy" id="35725"/>
    <lineage>
        <taxon>Eukaryota</taxon>
        <taxon>Fungi</taxon>
        <taxon>Dikarya</taxon>
        <taxon>Ascomycota</taxon>
        <taxon>Pezizomycotina</taxon>
        <taxon>Dothideomycetes</taxon>
        <taxon>Dothideomycetes incertae sedis</taxon>
        <taxon>Botryosphaeriales</taxon>
        <taxon>Botryosphaeriaceae</taxon>
        <taxon>Macrophomina</taxon>
    </lineage>
</organism>
<proteinExistence type="predicted"/>
<evidence type="ECO:0000313" key="2">
    <source>
        <dbReference type="EMBL" id="KAH7061463.1"/>
    </source>
</evidence>
<feature type="non-terminal residue" evidence="2">
    <location>
        <position position="313"/>
    </location>
</feature>
<dbReference type="EMBL" id="JAGTJR010000004">
    <property type="protein sequence ID" value="KAH7061463.1"/>
    <property type="molecule type" value="Genomic_DNA"/>
</dbReference>